<feature type="chain" id="PRO_5047027329" evidence="2">
    <location>
        <begin position="28"/>
        <end position="449"/>
    </location>
</feature>
<name>A0ABV6I8R2_9BURK</name>
<dbReference type="Gene3D" id="3.40.630.10">
    <property type="entry name" value="Zn peptidases"/>
    <property type="match status" value="1"/>
</dbReference>
<gene>
    <name evidence="4" type="ORF">ACFFJH_00210</name>
</gene>
<evidence type="ECO:0000313" key="5">
    <source>
        <dbReference type="Proteomes" id="UP001589844"/>
    </source>
</evidence>
<dbReference type="SUPFAM" id="SSF53187">
    <property type="entry name" value="Zn-dependent exopeptidases"/>
    <property type="match status" value="1"/>
</dbReference>
<organism evidence="4 5">
    <name type="scientific">Undibacterium danionis</name>
    <dbReference type="NCBI Taxonomy" id="1812100"/>
    <lineage>
        <taxon>Bacteria</taxon>
        <taxon>Pseudomonadati</taxon>
        <taxon>Pseudomonadota</taxon>
        <taxon>Betaproteobacteria</taxon>
        <taxon>Burkholderiales</taxon>
        <taxon>Oxalobacteraceae</taxon>
        <taxon>Undibacterium</taxon>
    </lineage>
</organism>
<dbReference type="EMBL" id="JBHLXJ010000002">
    <property type="protein sequence ID" value="MFC0348220.1"/>
    <property type="molecule type" value="Genomic_DNA"/>
</dbReference>
<evidence type="ECO:0000256" key="2">
    <source>
        <dbReference type="SAM" id="SignalP"/>
    </source>
</evidence>
<dbReference type="InterPro" id="IPR011650">
    <property type="entry name" value="Peptidase_M20_dimer"/>
</dbReference>
<proteinExistence type="predicted"/>
<dbReference type="InterPro" id="IPR002933">
    <property type="entry name" value="Peptidase_M20"/>
</dbReference>
<dbReference type="PIRSF" id="PIRSF005962">
    <property type="entry name" value="Pept_M20D_amidohydro"/>
    <property type="match status" value="1"/>
</dbReference>
<dbReference type="InterPro" id="IPR017439">
    <property type="entry name" value="Amidohydrolase"/>
</dbReference>
<keyword evidence="2" id="KW-0732">Signal</keyword>
<dbReference type="PANTHER" id="PTHR11014">
    <property type="entry name" value="PEPTIDASE M20 FAMILY MEMBER"/>
    <property type="match status" value="1"/>
</dbReference>
<reference evidence="4 5" key="1">
    <citation type="submission" date="2024-09" db="EMBL/GenBank/DDBJ databases">
        <authorList>
            <person name="Sun Q."/>
            <person name="Mori K."/>
        </authorList>
    </citation>
    <scope>NUCLEOTIDE SEQUENCE [LARGE SCALE GENOMIC DNA]</scope>
    <source>
        <strain evidence="4 5">CCM 8677</strain>
    </source>
</reference>
<dbReference type="RefSeq" id="WP_390209244.1">
    <property type="nucleotide sequence ID" value="NZ_JBHLXJ010000002.1"/>
</dbReference>
<dbReference type="Proteomes" id="UP001589844">
    <property type="component" value="Unassembled WGS sequence"/>
</dbReference>
<evidence type="ECO:0000313" key="4">
    <source>
        <dbReference type="EMBL" id="MFC0348220.1"/>
    </source>
</evidence>
<dbReference type="NCBIfam" id="TIGR01891">
    <property type="entry name" value="amidohydrolases"/>
    <property type="match status" value="1"/>
</dbReference>
<dbReference type="Gene3D" id="3.30.70.360">
    <property type="match status" value="1"/>
</dbReference>
<feature type="signal peptide" evidence="2">
    <location>
        <begin position="1"/>
        <end position="27"/>
    </location>
</feature>
<dbReference type="Pfam" id="PF01546">
    <property type="entry name" value="Peptidase_M20"/>
    <property type="match status" value="1"/>
</dbReference>
<comment type="caution">
    <text evidence="4">The sequence shown here is derived from an EMBL/GenBank/DDBJ whole genome shotgun (WGS) entry which is preliminary data.</text>
</comment>
<dbReference type="PANTHER" id="PTHR11014:SF63">
    <property type="entry name" value="METALLOPEPTIDASE, PUTATIVE (AFU_ORTHOLOGUE AFUA_6G09600)-RELATED"/>
    <property type="match status" value="1"/>
</dbReference>
<protein>
    <submittedName>
        <fullName evidence="4">M20 family metallopeptidase</fullName>
    </submittedName>
</protein>
<dbReference type="Pfam" id="PF07687">
    <property type="entry name" value="M20_dimer"/>
    <property type="match status" value="1"/>
</dbReference>
<keyword evidence="1" id="KW-0378">Hydrolase</keyword>
<accession>A0ABV6I8R2</accession>
<dbReference type="InterPro" id="IPR036264">
    <property type="entry name" value="Bact_exopeptidase_dim_dom"/>
</dbReference>
<feature type="domain" description="Peptidase M20 dimerisation" evidence="3">
    <location>
        <begin position="241"/>
        <end position="336"/>
    </location>
</feature>
<evidence type="ECO:0000259" key="3">
    <source>
        <dbReference type="Pfam" id="PF07687"/>
    </source>
</evidence>
<evidence type="ECO:0000256" key="1">
    <source>
        <dbReference type="ARBA" id="ARBA00022801"/>
    </source>
</evidence>
<keyword evidence="5" id="KW-1185">Reference proteome</keyword>
<dbReference type="SUPFAM" id="SSF55031">
    <property type="entry name" value="Bacterial exopeptidase dimerisation domain"/>
    <property type="match status" value="1"/>
</dbReference>
<sequence>MQKLRRLPLLLFAVLLNAQLIQVPVQAQTQAQQPSFDHTKLDAAAARTLPDVINWRRDLHAHPELAFQEHRTANIVATQLRNMGYEVTQGVAGTGVIGLLKTGRPGPVVALRADMDGLPVSEETGLSFASKQVIKPNGKQANGQIGLMHACGHDMHVAMLLGAARVLADLRGQLSGTVKLVFQPAEEGVANEPNGAERMVTAGVLDSPKVDAMFGLHVGITPQTTGTISVRTRGLMASSDSFEILVKGKQTHGALPWNGVDPVIVSAQIILGLQTIVSRQTNLTAAPAVITVGTLRGGQRANIVPETVTMSGTIRSFDPAMRKDILAQVKRTAEHLASASGATATVNFDAGYPVTWNDPELTAKMLPSLSRVVGPALLTDVPPTTTSEDFSFYGQHVPSMLFFLGVKPPGTSVTDWAPNHSPRFNPDEAALLTGVRALASLAVDYLSGK</sequence>